<evidence type="ECO:0000256" key="11">
    <source>
        <dbReference type="ARBA" id="ARBA00022982"/>
    </source>
</evidence>
<dbReference type="InterPro" id="IPR050157">
    <property type="entry name" value="PSI_iron-sulfur_center"/>
</dbReference>
<evidence type="ECO:0000256" key="15">
    <source>
        <dbReference type="ARBA" id="ARBA00023136"/>
    </source>
</evidence>
<evidence type="ECO:0000256" key="4">
    <source>
        <dbReference type="ARBA" id="ARBA00013413"/>
    </source>
</evidence>
<dbReference type="NCBIfam" id="TIGR03048">
    <property type="entry name" value="PS_I_psaC"/>
    <property type="match status" value="1"/>
</dbReference>
<dbReference type="InterPro" id="IPR017896">
    <property type="entry name" value="4Fe4S_Fe-S-bd"/>
</dbReference>
<keyword evidence="12" id="KW-0560">Oxidoreductase</keyword>
<evidence type="ECO:0000256" key="17">
    <source>
        <dbReference type="ARBA" id="ARBA00031003"/>
    </source>
</evidence>
<keyword evidence="10" id="KW-0603">Photosystem I</keyword>
<evidence type="ECO:0000256" key="18">
    <source>
        <dbReference type="ARBA" id="ARBA00032541"/>
    </source>
</evidence>
<evidence type="ECO:0000259" key="23">
    <source>
        <dbReference type="PROSITE" id="PS51379"/>
    </source>
</evidence>
<evidence type="ECO:0000256" key="16">
    <source>
        <dbReference type="ARBA" id="ARBA00030218"/>
    </source>
</evidence>
<feature type="domain" description="4Fe-4S ferredoxin-type" evidence="23">
    <location>
        <begin position="92"/>
        <end position="121"/>
    </location>
</feature>
<evidence type="ECO:0000256" key="20">
    <source>
        <dbReference type="ARBA" id="ARBA00048912"/>
    </source>
</evidence>
<evidence type="ECO:0000313" key="24">
    <source>
        <dbReference type="EMBL" id="CAD8355976.1"/>
    </source>
</evidence>
<comment type="cofactor">
    <cofactor evidence="1">
        <name>[4Fe-4S] cluster</name>
        <dbReference type="ChEBI" id="CHEBI:49883"/>
    </cofactor>
</comment>
<dbReference type="GO" id="GO:0009522">
    <property type="term" value="C:photosystem I"/>
    <property type="evidence" value="ECO:0007669"/>
    <property type="project" value="UniProtKB-KW"/>
</dbReference>
<evidence type="ECO:0000256" key="12">
    <source>
        <dbReference type="ARBA" id="ARBA00023002"/>
    </source>
</evidence>
<dbReference type="PROSITE" id="PS51379">
    <property type="entry name" value="4FE4S_FER_2"/>
    <property type="match status" value="2"/>
</dbReference>
<dbReference type="EMBL" id="HBEG01018719">
    <property type="protein sequence ID" value="CAD8355978.1"/>
    <property type="molecule type" value="Transcribed_RNA"/>
</dbReference>
<dbReference type="PROSITE" id="PS51257">
    <property type="entry name" value="PROKAR_LIPOPROTEIN"/>
    <property type="match status" value="1"/>
</dbReference>
<feature type="signal peptide" evidence="22">
    <location>
        <begin position="1"/>
        <end position="20"/>
    </location>
</feature>
<feature type="transmembrane region" description="Helical" evidence="21">
    <location>
        <begin position="61"/>
        <end position="81"/>
    </location>
</feature>
<proteinExistence type="predicted"/>
<dbReference type="GO" id="GO:0009773">
    <property type="term" value="P:photosynthetic electron transport in photosystem I"/>
    <property type="evidence" value="ECO:0007669"/>
    <property type="project" value="InterPro"/>
</dbReference>
<dbReference type="PROSITE" id="PS00198">
    <property type="entry name" value="4FE4S_FER_1"/>
    <property type="match status" value="2"/>
</dbReference>
<evidence type="ECO:0000256" key="1">
    <source>
        <dbReference type="ARBA" id="ARBA00001966"/>
    </source>
</evidence>
<keyword evidence="14" id="KW-0411">Iron-sulfur</keyword>
<evidence type="ECO:0000256" key="7">
    <source>
        <dbReference type="ARBA" id="ARBA00022531"/>
    </source>
</evidence>
<dbReference type="EC" id="1.97.1.12" evidence="3"/>
<keyword evidence="22" id="KW-0732">Signal</keyword>
<evidence type="ECO:0000256" key="6">
    <source>
        <dbReference type="ARBA" id="ARBA00022485"/>
    </source>
</evidence>
<dbReference type="EMBL" id="HBEG01018717">
    <property type="protein sequence ID" value="CAD8355976.1"/>
    <property type="molecule type" value="Transcribed_RNA"/>
</dbReference>
<feature type="domain" description="4Fe-4S ferredoxin-type" evidence="23">
    <location>
        <begin position="127"/>
        <end position="158"/>
    </location>
</feature>
<dbReference type="SUPFAM" id="SSF54862">
    <property type="entry name" value="4Fe-4S ferredoxins"/>
    <property type="match status" value="1"/>
</dbReference>
<evidence type="ECO:0000256" key="13">
    <source>
        <dbReference type="ARBA" id="ARBA00023004"/>
    </source>
</evidence>
<evidence type="ECO:0000256" key="19">
    <source>
        <dbReference type="ARBA" id="ARBA00033423"/>
    </source>
</evidence>
<gene>
    <name evidence="24" type="ORF">PBAH0796_LOCUS11343</name>
    <name evidence="25" type="ORF">PBAH0796_LOCUS11345</name>
</gene>
<name>A0A6T8V054_9DINO</name>
<keyword evidence="11" id="KW-0249">Electron transport</keyword>
<keyword evidence="9" id="KW-0677">Repeat</keyword>
<evidence type="ECO:0000256" key="8">
    <source>
        <dbReference type="ARBA" id="ARBA00022723"/>
    </source>
</evidence>
<dbReference type="GO" id="GO:0046872">
    <property type="term" value="F:metal ion binding"/>
    <property type="evidence" value="ECO:0007669"/>
    <property type="project" value="UniProtKB-KW"/>
</dbReference>
<dbReference type="Gene3D" id="3.30.70.20">
    <property type="match status" value="1"/>
</dbReference>
<dbReference type="Pfam" id="PF12838">
    <property type="entry name" value="Fer4_7"/>
    <property type="match status" value="1"/>
</dbReference>
<dbReference type="GO" id="GO:0042651">
    <property type="term" value="C:thylakoid membrane"/>
    <property type="evidence" value="ECO:0007669"/>
    <property type="project" value="InterPro"/>
</dbReference>
<evidence type="ECO:0000256" key="5">
    <source>
        <dbReference type="ARBA" id="ARBA00022448"/>
    </source>
</evidence>
<reference evidence="24" key="1">
    <citation type="submission" date="2021-01" db="EMBL/GenBank/DDBJ databases">
        <authorList>
            <person name="Corre E."/>
            <person name="Pelletier E."/>
            <person name="Niang G."/>
            <person name="Scheremetjew M."/>
            <person name="Finn R."/>
            <person name="Kale V."/>
            <person name="Holt S."/>
            <person name="Cochrane G."/>
            <person name="Meng A."/>
            <person name="Brown T."/>
            <person name="Cohen L."/>
        </authorList>
    </citation>
    <scope>NUCLEOTIDE SEQUENCE</scope>
    <source>
        <strain evidence="24">Pbaha01</strain>
    </source>
</reference>
<dbReference type="GO" id="GO:0009055">
    <property type="term" value="F:electron transfer activity"/>
    <property type="evidence" value="ECO:0007669"/>
    <property type="project" value="InterPro"/>
</dbReference>
<evidence type="ECO:0000313" key="25">
    <source>
        <dbReference type="EMBL" id="CAD8355978.1"/>
    </source>
</evidence>
<keyword evidence="21" id="KW-1133">Transmembrane helix</keyword>
<feature type="chain" id="PRO_5035676843" description="Photosystem I iron-sulfur center" evidence="22">
    <location>
        <begin position="21"/>
        <end position="178"/>
    </location>
</feature>
<dbReference type="AlphaFoldDB" id="A0A6T8V054"/>
<keyword evidence="7" id="KW-0602">Photosynthesis</keyword>
<comment type="subcellular location">
    <subcellularLocation>
        <location evidence="2">Membrane</location>
        <topology evidence="2">Peripheral membrane protein</topology>
    </subcellularLocation>
</comment>
<organism evidence="24">
    <name type="scientific">Pyrodinium bahamense</name>
    <dbReference type="NCBI Taxonomy" id="73915"/>
    <lineage>
        <taxon>Eukaryota</taxon>
        <taxon>Sar</taxon>
        <taxon>Alveolata</taxon>
        <taxon>Dinophyceae</taxon>
        <taxon>Gonyaulacales</taxon>
        <taxon>Pyrocystaceae</taxon>
        <taxon>Pyrodinium</taxon>
    </lineage>
</organism>
<evidence type="ECO:0000256" key="3">
    <source>
        <dbReference type="ARBA" id="ARBA00013197"/>
    </source>
</evidence>
<evidence type="ECO:0000256" key="22">
    <source>
        <dbReference type="SAM" id="SignalP"/>
    </source>
</evidence>
<protein>
    <recommendedName>
        <fullName evidence="4">Photosystem I iron-sulfur center</fullName>
        <ecNumber evidence="3">1.97.1.12</ecNumber>
    </recommendedName>
    <alternativeName>
        <fullName evidence="18">9 kDa polypeptide</fullName>
    </alternativeName>
    <alternativeName>
        <fullName evidence="19">PSI-C</fullName>
    </alternativeName>
    <alternativeName>
        <fullName evidence="16">Photosystem I subunit VII</fullName>
    </alternativeName>
    <alternativeName>
        <fullName evidence="17">PsaC</fullName>
    </alternativeName>
</protein>
<evidence type="ECO:0000256" key="14">
    <source>
        <dbReference type="ARBA" id="ARBA00023014"/>
    </source>
</evidence>
<keyword evidence="13" id="KW-0408">Iron</keyword>
<evidence type="ECO:0000256" key="10">
    <source>
        <dbReference type="ARBA" id="ARBA00022836"/>
    </source>
</evidence>
<keyword evidence="5" id="KW-0813">Transport</keyword>
<keyword evidence="6" id="KW-0004">4Fe-4S</keyword>
<dbReference type="PANTHER" id="PTHR24960">
    <property type="entry name" value="PHOTOSYSTEM I IRON-SULFUR CENTER-RELATED"/>
    <property type="match status" value="1"/>
</dbReference>
<dbReference type="GO" id="GO:0016491">
    <property type="term" value="F:oxidoreductase activity"/>
    <property type="evidence" value="ECO:0007669"/>
    <property type="project" value="UniProtKB-KW"/>
</dbReference>
<sequence>MQRAGSFHSHLAMAAVLACAARLAPLAFTPTAGLLAPRSAAAASQGRVLGSPPEVQHRGEFITFAGVAAFSAALGAGAGWAQRRHSAVARRTHAVKIYDTCIGCTLCVRACPTDVLEMVPATVNAAKQVASSPRVEDCVGCKRCETACPTDFLSIRVYLQENEETQYSLGLDLVDWTA</sequence>
<keyword evidence="8" id="KW-0479">Metal-binding</keyword>
<keyword evidence="15 21" id="KW-0472">Membrane</keyword>
<keyword evidence="21" id="KW-0812">Transmembrane</keyword>
<dbReference type="PANTHER" id="PTHR24960:SF79">
    <property type="entry name" value="PHOTOSYSTEM I IRON-SULFUR CENTER"/>
    <property type="match status" value="1"/>
</dbReference>
<dbReference type="GO" id="GO:0051539">
    <property type="term" value="F:4 iron, 4 sulfur cluster binding"/>
    <property type="evidence" value="ECO:0007669"/>
    <property type="project" value="UniProtKB-KW"/>
</dbReference>
<dbReference type="InterPro" id="IPR017491">
    <property type="entry name" value="PSI_PsaC"/>
</dbReference>
<evidence type="ECO:0000256" key="2">
    <source>
        <dbReference type="ARBA" id="ARBA00004170"/>
    </source>
</evidence>
<dbReference type="InterPro" id="IPR017900">
    <property type="entry name" value="4Fe4S_Fe_S_CS"/>
</dbReference>
<evidence type="ECO:0000256" key="9">
    <source>
        <dbReference type="ARBA" id="ARBA00022737"/>
    </source>
</evidence>
<accession>A0A6T8V054</accession>
<evidence type="ECO:0000256" key="21">
    <source>
        <dbReference type="SAM" id="Phobius"/>
    </source>
</evidence>
<comment type="catalytic activity">
    <reaction evidence="20">
        <text>reduced [plastocyanin] + hnu + oxidized [2Fe-2S]-[ferredoxin] = oxidized [plastocyanin] + reduced [2Fe-2S]-[ferredoxin]</text>
        <dbReference type="Rhea" id="RHEA:30407"/>
        <dbReference type="Rhea" id="RHEA-COMP:10000"/>
        <dbReference type="Rhea" id="RHEA-COMP:10001"/>
        <dbReference type="Rhea" id="RHEA-COMP:10039"/>
        <dbReference type="Rhea" id="RHEA-COMP:10040"/>
        <dbReference type="ChEBI" id="CHEBI:29036"/>
        <dbReference type="ChEBI" id="CHEBI:30212"/>
        <dbReference type="ChEBI" id="CHEBI:33737"/>
        <dbReference type="ChEBI" id="CHEBI:33738"/>
        <dbReference type="ChEBI" id="CHEBI:49552"/>
        <dbReference type="EC" id="1.97.1.12"/>
    </reaction>
</comment>